<dbReference type="AlphaFoldDB" id="A0A1T1E399"/>
<dbReference type="CDD" id="cd02440">
    <property type="entry name" value="AdoMet_MTases"/>
    <property type="match status" value="1"/>
</dbReference>
<proteinExistence type="inferred from homology"/>
<dbReference type="InterPro" id="IPR029063">
    <property type="entry name" value="SAM-dependent_MTases_sf"/>
</dbReference>
<comment type="caution">
    <text evidence="6">The sequence shown here is derived from an EMBL/GenBank/DDBJ whole genome shotgun (WGS) entry which is preliminary data.</text>
</comment>
<protein>
    <recommendedName>
        <fullName evidence="4">Methyltransferase</fullName>
        <ecNumber evidence="4">2.1.1.-</ecNumber>
    </recommendedName>
</protein>
<sequence length="267" mass="30943">MKPYFESNQGVLFDKDCLTILPEIVEESVDTVFADPPFNIGKTYRRNTNDKRPEHEYIEWSKAWIRECVRVLKPGGALFIYNLPKWNVLLGAYLNELGMEFRHWIAIELNLLLPIKGRLYPSHYSLLYYTKGPPDVFRKIRTPIEVCRHCGREIKDYGGHRKAMNPKGVSLKDIWTDIPPVRHKKFKSENRKANALSTKITDRIIEMSTVPGGIVLDPFGGSGTTYVSCEYKQRNWIGMEIDYCDDIVDRLNSDEVKPHKNNDYIEG</sequence>
<dbReference type="GO" id="GO:0003677">
    <property type="term" value="F:DNA binding"/>
    <property type="evidence" value="ECO:0007669"/>
    <property type="project" value="InterPro"/>
</dbReference>
<reference evidence="6 7" key="1">
    <citation type="submission" date="2017-02" db="EMBL/GenBank/DDBJ databases">
        <title>Comparative genomic analysis of Brazilian Leptospira kirschneri strains of different serogroups.</title>
        <authorList>
            <person name="Moreno L.Z."/>
            <person name="Miraglia F."/>
            <person name="Kremer F.S."/>
            <person name="Eslabao M.R."/>
            <person name="Lilenbaum W."/>
            <person name="Dellagostin O.A."/>
            <person name="Moreno A.M."/>
        </authorList>
    </citation>
    <scope>NUCLEOTIDE SEQUENCE [LARGE SCALE GENOMIC DNA]</scope>
    <source>
        <strain evidence="6 7">M110/06</strain>
    </source>
</reference>
<evidence type="ECO:0000256" key="1">
    <source>
        <dbReference type="ARBA" id="ARBA00006594"/>
    </source>
</evidence>
<accession>A0A1T1E399</accession>
<evidence type="ECO:0000256" key="3">
    <source>
        <dbReference type="ARBA" id="ARBA00022679"/>
    </source>
</evidence>
<dbReference type="InterPro" id="IPR001091">
    <property type="entry name" value="RM_Methyltransferase"/>
</dbReference>
<keyword evidence="3 6" id="KW-0808">Transferase</keyword>
<dbReference type="PRINTS" id="PR00508">
    <property type="entry name" value="S21N4MTFRASE"/>
</dbReference>
<dbReference type="GO" id="GO:0008170">
    <property type="term" value="F:N-methyltransferase activity"/>
    <property type="evidence" value="ECO:0007669"/>
    <property type="project" value="InterPro"/>
</dbReference>
<evidence type="ECO:0000313" key="7">
    <source>
        <dbReference type="Proteomes" id="UP000191008"/>
    </source>
</evidence>
<keyword evidence="2 6" id="KW-0489">Methyltransferase</keyword>
<dbReference type="InterPro" id="IPR002052">
    <property type="entry name" value="DNA_methylase_N6_adenine_CS"/>
</dbReference>
<organism evidence="6 7">
    <name type="scientific">Leptospira kirschneri serovar Pomona</name>
    <dbReference type="NCBI Taxonomy" id="561005"/>
    <lineage>
        <taxon>Bacteria</taxon>
        <taxon>Pseudomonadati</taxon>
        <taxon>Spirochaetota</taxon>
        <taxon>Spirochaetia</taxon>
        <taxon>Leptospirales</taxon>
        <taxon>Leptospiraceae</taxon>
        <taxon>Leptospira</taxon>
    </lineage>
</organism>
<dbReference type="PROSITE" id="PS00092">
    <property type="entry name" value="N6_MTASE"/>
    <property type="match status" value="1"/>
</dbReference>
<dbReference type="GO" id="GO:0032259">
    <property type="term" value="P:methylation"/>
    <property type="evidence" value="ECO:0007669"/>
    <property type="project" value="UniProtKB-KW"/>
</dbReference>
<comment type="similarity">
    <text evidence="1 4">Belongs to the N(4)/N(6)-methyltransferase family.</text>
</comment>
<dbReference type="EC" id="2.1.1.-" evidence="4"/>
<dbReference type="EMBL" id="MVIT01000026">
    <property type="protein sequence ID" value="OOV47537.1"/>
    <property type="molecule type" value="Genomic_DNA"/>
</dbReference>
<dbReference type="Pfam" id="PF01555">
    <property type="entry name" value="N6_N4_Mtase"/>
    <property type="match status" value="1"/>
</dbReference>
<feature type="domain" description="DNA methylase N-4/N-6" evidence="5">
    <location>
        <begin position="29"/>
        <end position="242"/>
    </location>
</feature>
<gene>
    <name evidence="6" type="ORF">B1J93_01055</name>
</gene>
<dbReference type="Gene3D" id="3.40.50.150">
    <property type="entry name" value="Vaccinia Virus protein VP39"/>
    <property type="match status" value="1"/>
</dbReference>
<name>A0A1T1E399_9LEPT</name>
<evidence type="ECO:0000256" key="4">
    <source>
        <dbReference type="RuleBase" id="RU362026"/>
    </source>
</evidence>
<dbReference type="InterPro" id="IPR002941">
    <property type="entry name" value="DNA_methylase_N4/N6"/>
</dbReference>
<dbReference type="SUPFAM" id="SSF53335">
    <property type="entry name" value="S-adenosyl-L-methionine-dependent methyltransferases"/>
    <property type="match status" value="1"/>
</dbReference>
<evidence type="ECO:0000313" key="6">
    <source>
        <dbReference type="EMBL" id="OOV47537.1"/>
    </source>
</evidence>
<dbReference type="Proteomes" id="UP000191008">
    <property type="component" value="Unassembled WGS sequence"/>
</dbReference>
<evidence type="ECO:0000256" key="2">
    <source>
        <dbReference type="ARBA" id="ARBA00022603"/>
    </source>
</evidence>
<evidence type="ECO:0000259" key="5">
    <source>
        <dbReference type="Pfam" id="PF01555"/>
    </source>
</evidence>